<reference evidence="6 7" key="1">
    <citation type="submission" date="2020-06" db="EMBL/GenBank/DDBJ databases">
        <title>Genome sequence of 2 isolates from Red Sea Mangroves.</title>
        <authorList>
            <person name="Sefrji F."/>
            <person name="Michoud G."/>
            <person name="Merlino G."/>
            <person name="Daffonchio D."/>
        </authorList>
    </citation>
    <scope>NUCLEOTIDE SEQUENCE [LARGE SCALE GENOMIC DNA]</scope>
    <source>
        <strain evidence="6 7">R1DC25</strain>
    </source>
</reference>
<evidence type="ECO:0000256" key="1">
    <source>
        <dbReference type="ARBA" id="ARBA00005495"/>
    </source>
</evidence>
<keyword evidence="2" id="KW-0479">Metal-binding</keyword>
<dbReference type="PANTHER" id="PTHR33337:SF3">
    <property type="entry name" value="CENP-V_GFA DOMAIN-CONTAINING PROTEIN"/>
    <property type="match status" value="1"/>
</dbReference>
<dbReference type="KEGG" id="kmn:HW532_15050"/>
<protein>
    <submittedName>
        <fullName evidence="6">GFA family protein</fullName>
    </submittedName>
</protein>
<dbReference type="EMBL" id="CP058214">
    <property type="protein sequence ID" value="QPC43890.1"/>
    <property type="molecule type" value="Genomic_DNA"/>
</dbReference>
<keyword evidence="7" id="KW-1185">Reference proteome</keyword>
<dbReference type="PANTHER" id="PTHR33337">
    <property type="entry name" value="GFA DOMAIN-CONTAINING PROTEIN"/>
    <property type="match status" value="1"/>
</dbReference>
<dbReference type="Gene3D" id="3.90.1590.10">
    <property type="entry name" value="glutathione-dependent formaldehyde- activating enzyme (gfa)"/>
    <property type="match status" value="1"/>
</dbReference>
<evidence type="ECO:0000313" key="7">
    <source>
        <dbReference type="Proteomes" id="UP000593594"/>
    </source>
</evidence>
<dbReference type="Proteomes" id="UP000593594">
    <property type="component" value="Chromosome"/>
</dbReference>
<evidence type="ECO:0000256" key="3">
    <source>
        <dbReference type="ARBA" id="ARBA00022833"/>
    </source>
</evidence>
<dbReference type="GO" id="GO:0046872">
    <property type="term" value="F:metal ion binding"/>
    <property type="evidence" value="ECO:0007669"/>
    <property type="project" value="UniProtKB-KW"/>
</dbReference>
<gene>
    <name evidence="6" type="ORF">HW532_15050</name>
</gene>
<accession>A0A7S8HCS2</accession>
<keyword evidence="4" id="KW-0456">Lyase</keyword>
<name>A0A7S8HCS2_9HYPH</name>
<dbReference type="SUPFAM" id="SSF51316">
    <property type="entry name" value="Mss4-like"/>
    <property type="match status" value="1"/>
</dbReference>
<keyword evidence="3" id="KW-0862">Zinc</keyword>
<feature type="domain" description="CENP-V/GFA" evidence="5">
    <location>
        <begin position="15"/>
        <end position="127"/>
    </location>
</feature>
<sequence length="148" mass="15927">MAAGRTFGFREAAMRTGGCQCGAVRYEVSAEPLALYICHCLECRKQSASAFGMSLEIPRSGLRLVAGAPKVWTREADSGRKVRCVFCPDCGSRLWHEGDDPEAGFLTVKAGSLDDPVDVSEAIHIWTARKMPGLAIPPGARSFPGEPE</sequence>
<comment type="similarity">
    <text evidence="1">Belongs to the Gfa family.</text>
</comment>
<dbReference type="GO" id="GO:0016846">
    <property type="term" value="F:carbon-sulfur lyase activity"/>
    <property type="evidence" value="ECO:0007669"/>
    <property type="project" value="InterPro"/>
</dbReference>
<organism evidence="6 7">
    <name type="scientific">Kaustia mangrovi</name>
    <dbReference type="NCBI Taxonomy" id="2593653"/>
    <lineage>
        <taxon>Bacteria</taxon>
        <taxon>Pseudomonadati</taxon>
        <taxon>Pseudomonadota</taxon>
        <taxon>Alphaproteobacteria</taxon>
        <taxon>Hyphomicrobiales</taxon>
        <taxon>Parvibaculaceae</taxon>
        <taxon>Kaustia</taxon>
    </lineage>
</organism>
<dbReference type="AlphaFoldDB" id="A0A7S8HCS2"/>
<dbReference type="InterPro" id="IPR011057">
    <property type="entry name" value="Mss4-like_sf"/>
</dbReference>
<dbReference type="PROSITE" id="PS51891">
    <property type="entry name" value="CENP_V_GFA"/>
    <property type="match status" value="1"/>
</dbReference>
<evidence type="ECO:0000256" key="4">
    <source>
        <dbReference type="ARBA" id="ARBA00023239"/>
    </source>
</evidence>
<evidence type="ECO:0000256" key="2">
    <source>
        <dbReference type="ARBA" id="ARBA00022723"/>
    </source>
</evidence>
<evidence type="ECO:0000259" key="5">
    <source>
        <dbReference type="PROSITE" id="PS51891"/>
    </source>
</evidence>
<dbReference type="InterPro" id="IPR006913">
    <property type="entry name" value="CENP-V/GFA"/>
</dbReference>
<proteinExistence type="inferred from homology"/>
<evidence type="ECO:0000313" key="6">
    <source>
        <dbReference type="EMBL" id="QPC43890.1"/>
    </source>
</evidence>
<dbReference type="Pfam" id="PF04828">
    <property type="entry name" value="GFA"/>
    <property type="match status" value="1"/>
</dbReference>